<dbReference type="KEGG" id="ctes:O987_14820"/>
<dbReference type="RefSeq" id="WP_019042258.1">
    <property type="nucleotide sequence ID" value="NZ_CP006704.1"/>
</dbReference>
<evidence type="ECO:0000313" key="1">
    <source>
        <dbReference type="EMBL" id="AIJ47078.1"/>
    </source>
</evidence>
<evidence type="ECO:0000313" key="2">
    <source>
        <dbReference type="Proteomes" id="UP000028782"/>
    </source>
</evidence>
<dbReference type="AlphaFoldDB" id="A0A076PMW2"/>
<reference evidence="1 2" key="1">
    <citation type="journal article" date="2014" name="Genome Announc.">
        <title>Complete Genome Sequence of Polychlorinated Biphenyl Degrader Comamonas testosteroni TK102 (NBRC 109938).</title>
        <authorList>
            <person name="Fukuda K."/>
            <person name="Hosoyama A."/>
            <person name="Tsuchikane K."/>
            <person name="Ohji S."/>
            <person name="Yamazoe A."/>
            <person name="Fujita N."/>
            <person name="Shintani M."/>
            <person name="Kimbara K."/>
        </authorList>
    </citation>
    <scope>NUCLEOTIDE SEQUENCE [LARGE SCALE GENOMIC DNA]</scope>
    <source>
        <strain evidence="1">TK102</strain>
    </source>
</reference>
<accession>A0A076PMW2</accession>
<dbReference type="EMBL" id="CP006704">
    <property type="protein sequence ID" value="AIJ47078.1"/>
    <property type="molecule type" value="Genomic_DNA"/>
</dbReference>
<dbReference type="Proteomes" id="UP000028782">
    <property type="component" value="Chromosome"/>
</dbReference>
<sequence>MTATNNQPLCTTADRQSYALTAEQVAIAIAGHDLRTFKGWIAAASSLLADAPLMTGIQEKHSPYVILKAEFNGKPEVVFFYNETNVIYSPDLASDFDISAWCNDSWDGVEAEANIATLTCPDFVTLRHEQLLKQVTNDSLSPGM</sequence>
<dbReference type="HOGENOM" id="CLU_1793191_0_0_4"/>
<protein>
    <submittedName>
        <fullName evidence="1">Uncharacterized protein</fullName>
    </submittedName>
</protein>
<name>A0A076PMW2_COMTE</name>
<proteinExistence type="predicted"/>
<gene>
    <name evidence="1" type="ORF">O987_14820</name>
</gene>
<organism evidence="1 2">
    <name type="scientific">Comamonas testosteroni TK102</name>
    <dbReference type="NCBI Taxonomy" id="1392005"/>
    <lineage>
        <taxon>Bacteria</taxon>
        <taxon>Pseudomonadati</taxon>
        <taxon>Pseudomonadota</taxon>
        <taxon>Betaproteobacteria</taxon>
        <taxon>Burkholderiales</taxon>
        <taxon>Comamonadaceae</taxon>
        <taxon>Comamonas</taxon>
    </lineage>
</organism>